<evidence type="ECO:0000256" key="2">
    <source>
        <dbReference type="ARBA" id="ARBA00022448"/>
    </source>
</evidence>
<dbReference type="GO" id="GO:0016301">
    <property type="term" value="F:kinase activity"/>
    <property type="evidence" value="ECO:0007669"/>
    <property type="project" value="UniProtKB-KW"/>
</dbReference>
<evidence type="ECO:0000256" key="1">
    <source>
        <dbReference type="ARBA" id="ARBA00004496"/>
    </source>
</evidence>
<dbReference type="EMBL" id="CP014167">
    <property type="protein sequence ID" value="ANS74122.1"/>
    <property type="molecule type" value="Genomic_DNA"/>
</dbReference>
<sequence length="167" mass="17717">MFSKWRKKSNSNQAVEIVAPVSGEAVALSAVPDEAFAAGHMGQGIAIEPNEGKLIAPFNGTVAHVIKSNHALILEQEGTGLQFLFHIGINTVALKGEGFTSHVAASDKVKQGQLLIEFDLEQIKAAGYPVITPVIVTNADELTESMETNTGTVTAGQDVLLKLVLRK</sequence>
<dbReference type="PANTHER" id="PTHR45008:SF1">
    <property type="entry name" value="PTS SYSTEM GLUCOSE-SPECIFIC EIIA COMPONENT"/>
    <property type="match status" value="1"/>
</dbReference>
<evidence type="ECO:0000313" key="9">
    <source>
        <dbReference type="Proteomes" id="UP000092573"/>
    </source>
</evidence>
<gene>
    <name evidence="8" type="ORF">AWM70_05635</name>
</gene>
<dbReference type="AlphaFoldDB" id="A0A1B1MY59"/>
<dbReference type="InterPro" id="IPR011055">
    <property type="entry name" value="Dup_hybrid_motif"/>
</dbReference>
<evidence type="ECO:0000256" key="3">
    <source>
        <dbReference type="ARBA" id="ARBA00022597"/>
    </source>
</evidence>
<keyword evidence="3 8" id="KW-0762">Sugar transport</keyword>
<dbReference type="PROSITE" id="PS51093">
    <property type="entry name" value="PTS_EIIA_TYPE_1"/>
    <property type="match status" value="1"/>
</dbReference>
<dbReference type="Pfam" id="PF00358">
    <property type="entry name" value="PTS_EIIA_1"/>
    <property type="match status" value="1"/>
</dbReference>
<evidence type="ECO:0000256" key="6">
    <source>
        <dbReference type="ARBA" id="ARBA00022777"/>
    </source>
</evidence>
<name>A0A1B1MY59_9BACL</name>
<dbReference type="InterPro" id="IPR001127">
    <property type="entry name" value="PTS_EIIA_1_perm"/>
</dbReference>
<proteinExistence type="predicted"/>
<keyword evidence="2" id="KW-0813">Transport</keyword>
<evidence type="ECO:0000256" key="5">
    <source>
        <dbReference type="ARBA" id="ARBA00022683"/>
    </source>
</evidence>
<evidence type="ECO:0000313" key="8">
    <source>
        <dbReference type="EMBL" id="ANS74122.1"/>
    </source>
</evidence>
<organism evidence="8 9">
    <name type="scientific">Paenibacillus yonginensis</name>
    <dbReference type="NCBI Taxonomy" id="1462996"/>
    <lineage>
        <taxon>Bacteria</taxon>
        <taxon>Bacillati</taxon>
        <taxon>Bacillota</taxon>
        <taxon>Bacilli</taxon>
        <taxon>Bacillales</taxon>
        <taxon>Paenibacillaceae</taxon>
        <taxon>Paenibacillus</taxon>
    </lineage>
</organism>
<dbReference type="Gene3D" id="2.70.70.10">
    <property type="entry name" value="Glucose Permease (Domain IIA)"/>
    <property type="match status" value="1"/>
</dbReference>
<dbReference type="FunFam" id="2.70.70.10:FF:000001">
    <property type="entry name" value="PTS system glucose-specific IIA component"/>
    <property type="match status" value="1"/>
</dbReference>
<dbReference type="PROSITE" id="PS00371">
    <property type="entry name" value="PTS_EIIA_TYPE_1_HIS"/>
    <property type="match status" value="1"/>
</dbReference>
<reference evidence="8 9" key="1">
    <citation type="submission" date="2016-01" db="EMBL/GenBank/DDBJ databases">
        <title>Complete Genome Sequence of Paenibacillus yonginensis DCY84, a novel Plant Growth-Promoting Bacteria with Elicitation of Induced Systemic Resistance.</title>
        <authorList>
            <person name="Kim Y.J."/>
            <person name="Yang D.C."/>
            <person name="Sukweenadhi J."/>
        </authorList>
    </citation>
    <scope>NUCLEOTIDE SEQUENCE [LARGE SCALE GENOMIC DNA]</scope>
    <source>
        <strain evidence="8 9">DCY84</strain>
    </source>
</reference>
<dbReference type="SUPFAM" id="SSF51261">
    <property type="entry name" value="Duplicated hybrid motif"/>
    <property type="match status" value="1"/>
</dbReference>
<dbReference type="STRING" id="1462996.AWM70_05635"/>
<comment type="subcellular location">
    <subcellularLocation>
        <location evidence="1">Cytoplasm</location>
    </subcellularLocation>
</comment>
<keyword evidence="5" id="KW-0598">Phosphotransferase system</keyword>
<evidence type="ECO:0000259" key="7">
    <source>
        <dbReference type="PROSITE" id="PS51093"/>
    </source>
</evidence>
<protein>
    <submittedName>
        <fullName evidence="8">PTS glucose transporter subunit IIA</fullName>
    </submittedName>
</protein>
<dbReference type="OrthoDB" id="92465at2"/>
<dbReference type="RefSeq" id="WP_068694727.1">
    <property type="nucleotide sequence ID" value="NZ_CP014167.1"/>
</dbReference>
<dbReference type="KEGG" id="pyg:AWM70_05635"/>
<dbReference type="PANTHER" id="PTHR45008">
    <property type="entry name" value="PTS SYSTEM GLUCOSE-SPECIFIC EIIA COMPONENT"/>
    <property type="match status" value="1"/>
</dbReference>
<feature type="domain" description="PTS EIIA type-1" evidence="7">
    <location>
        <begin position="33"/>
        <end position="138"/>
    </location>
</feature>
<dbReference type="GO" id="GO:0009401">
    <property type="term" value="P:phosphoenolpyruvate-dependent sugar phosphotransferase system"/>
    <property type="evidence" value="ECO:0007669"/>
    <property type="project" value="UniProtKB-KW"/>
</dbReference>
<evidence type="ECO:0000256" key="4">
    <source>
        <dbReference type="ARBA" id="ARBA00022679"/>
    </source>
</evidence>
<keyword evidence="4" id="KW-0808">Transferase</keyword>
<dbReference type="GO" id="GO:0005737">
    <property type="term" value="C:cytoplasm"/>
    <property type="evidence" value="ECO:0007669"/>
    <property type="project" value="UniProtKB-SubCell"/>
</dbReference>
<dbReference type="NCBIfam" id="TIGR00830">
    <property type="entry name" value="PTBA"/>
    <property type="match status" value="1"/>
</dbReference>
<dbReference type="Proteomes" id="UP000092573">
    <property type="component" value="Chromosome"/>
</dbReference>
<keyword evidence="9" id="KW-1185">Reference proteome</keyword>
<dbReference type="InterPro" id="IPR050890">
    <property type="entry name" value="PTS_EIIA_component"/>
</dbReference>
<keyword evidence="6" id="KW-0418">Kinase</keyword>
<accession>A0A1B1MY59</accession>